<evidence type="ECO:0000313" key="2">
    <source>
        <dbReference type="Proteomes" id="UP000434850"/>
    </source>
</evidence>
<evidence type="ECO:0000313" key="1">
    <source>
        <dbReference type="EMBL" id="MVN91226.1"/>
    </source>
</evidence>
<protein>
    <recommendedName>
        <fullName evidence="3">Cupin domain-containing protein</fullName>
    </recommendedName>
</protein>
<dbReference type="Proteomes" id="UP000434850">
    <property type="component" value="Unassembled WGS sequence"/>
</dbReference>
<reference evidence="1 2" key="1">
    <citation type="submission" date="2019-12" db="EMBL/GenBank/DDBJ databases">
        <title>Mucilaginibacter sp. HME9299 genome sequencing and assembly.</title>
        <authorList>
            <person name="Kang H."/>
            <person name="Kim H."/>
            <person name="Joh K."/>
        </authorList>
    </citation>
    <scope>NUCLEOTIDE SEQUENCE [LARGE SCALE GENOMIC DNA]</scope>
    <source>
        <strain evidence="1 2">HME9299</strain>
    </source>
</reference>
<comment type="caution">
    <text evidence="1">The sequence shown here is derived from an EMBL/GenBank/DDBJ whole genome shotgun (WGS) entry which is preliminary data.</text>
</comment>
<dbReference type="RefSeq" id="WP_157541360.1">
    <property type="nucleotide sequence ID" value="NZ_WQLA01000003.1"/>
</dbReference>
<name>A0A6I4ICC6_9SPHI</name>
<dbReference type="OrthoDB" id="4205621at2"/>
<keyword evidence="2" id="KW-1185">Reference proteome</keyword>
<gene>
    <name evidence="1" type="ORF">GO816_08845</name>
</gene>
<organism evidence="1 2">
    <name type="scientific">Mucilaginibacter aquatilis</name>
    <dbReference type="NCBI Taxonomy" id="1517760"/>
    <lineage>
        <taxon>Bacteria</taxon>
        <taxon>Pseudomonadati</taxon>
        <taxon>Bacteroidota</taxon>
        <taxon>Sphingobacteriia</taxon>
        <taxon>Sphingobacteriales</taxon>
        <taxon>Sphingobacteriaceae</taxon>
        <taxon>Mucilaginibacter</taxon>
    </lineage>
</organism>
<proteinExistence type="predicted"/>
<evidence type="ECO:0008006" key="3">
    <source>
        <dbReference type="Google" id="ProtNLM"/>
    </source>
</evidence>
<dbReference type="AlphaFoldDB" id="A0A6I4ICC6"/>
<accession>A0A6I4ICC6</accession>
<sequence length="117" mass="13023">MENFKGTRVYTNIQGDSCFEDVYYPLTDAGAIGSLSERIAVKNVILRKVPAGYDDFHNAPARQFVVLLDGGVEIETSTGEKRAFHSGEILLMEDVTGKGHRSRNLEAKERTSLFIEL</sequence>
<dbReference type="EMBL" id="WQLA01000003">
    <property type="protein sequence ID" value="MVN91226.1"/>
    <property type="molecule type" value="Genomic_DNA"/>
</dbReference>